<dbReference type="OrthoDB" id="5883856at2"/>
<accession>A0A1H5W6M0</accession>
<keyword evidence="2" id="KW-1185">Reference proteome</keyword>
<dbReference type="EMBL" id="FNVG01000005">
    <property type="protein sequence ID" value="SEF95060.1"/>
    <property type="molecule type" value="Genomic_DNA"/>
</dbReference>
<protein>
    <recommendedName>
        <fullName evidence="3">Cation transporter</fullName>
    </recommendedName>
</protein>
<reference evidence="2" key="1">
    <citation type="submission" date="2016-10" db="EMBL/GenBank/DDBJ databases">
        <authorList>
            <person name="Varghese N."/>
            <person name="Submissions S."/>
        </authorList>
    </citation>
    <scope>NUCLEOTIDE SEQUENCE [LARGE SCALE GENOMIC DNA]</scope>
    <source>
        <strain evidence="2">CGMCC 1.7062</strain>
    </source>
</reference>
<gene>
    <name evidence="1" type="ORF">SAMN04488244_105151</name>
</gene>
<name>A0A1H5W6M0_9VIBR</name>
<dbReference type="Proteomes" id="UP000236721">
    <property type="component" value="Unassembled WGS sequence"/>
</dbReference>
<proteinExistence type="predicted"/>
<dbReference type="RefSeq" id="WP_103879656.1">
    <property type="nucleotide sequence ID" value="NZ_FNVG01000005.1"/>
</dbReference>
<dbReference type="AlphaFoldDB" id="A0A1H5W6M0"/>
<evidence type="ECO:0000313" key="1">
    <source>
        <dbReference type="EMBL" id="SEF95060.1"/>
    </source>
</evidence>
<sequence>MERDCFGICLDRALLSKNRRATFTHVRAYQTTDSLKPEFEQDVLVSFASPQMSGSEVLKELLQSKDLMWRAGYVCPSQD</sequence>
<organism evidence="1 2">
    <name type="scientific">Vibrio hangzhouensis</name>
    <dbReference type="NCBI Taxonomy" id="462991"/>
    <lineage>
        <taxon>Bacteria</taxon>
        <taxon>Pseudomonadati</taxon>
        <taxon>Pseudomonadota</taxon>
        <taxon>Gammaproteobacteria</taxon>
        <taxon>Vibrionales</taxon>
        <taxon>Vibrionaceae</taxon>
        <taxon>Vibrio</taxon>
    </lineage>
</organism>
<evidence type="ECO:0000313" key="2">
    <source>
        <dbReference type="Proteomes" id="UP000236721"/>
    </source>
</evidence>
<evidence type="ECO:0008006" key="3">
    <source>
        <dbReference type="Google" id="ProtNLM"/>
    </source>
</evidence>